<evidence type="ECO:0000256" key="3">
    <source>
        <dbReference type="SAM" id="SignalP"/>
    </source>
</evidence>
<sequence>MFKKILPLTLLVGSMFVTVAHAAEKLTVGLIATTSIEDTRKRWQPLLDDLAKSTGTEVSAAISSNYSEIVAGLKENKIQVAWLSSKVALDAVEDGKSTVFAQMVKSDGSRGYNSLLIASSKSALTTFDQVSAKPGVYVFSDGDKKSTSGYLVPAYYLFAKNKIDINKLFKKVNVGNHQSNFAAVTQGDADVATFNSEEMDRLKKEAPEQIAKVRVIWTSPLIPNDPILYRKDLSPALKTRIEDFFVNYGKQKQAQVVLKDILNLSGFQRSTDAQLKPIADLTLFSLLRENLNNPGLTDAQKQKKFDEVSARFGKLSFVLEASRIK</sequence>
<name>A0ABR6ZEQ2_9BURK</name>
<dbReference type="Proteomes" id="UP000646911">
    <property type="component" value="Unassembled WGS sequence"/>
</dbReference>
<dbReference type="EMBL" id="JACOFX010000014">
    <property type="protein sequence ID" value="MBC3910061.1"/>
    <property type="molecule type" value="Genomic_DNA"/>
</dbReference>
<reference evidence="4 5" key="1">
    <citation type="submission" date="2020-08" db="EMBL/GenBank/DDBJ databases">
        <title>Novel species isolated from subtropical streams in China.</title>
        <authorList>
            <person name="Lu H."/>
        </authorList>
    </citation>
    <scope>NUCLEOTIDE SEQUENCE [LARGE SCALE GENOMIC DNA]</scope>
    <source>
        <strain evidence="4 5">NL8W</strain>
    </source>
</reference>
<protein>
    <submittedName>
        <fullName evidence="4">Phosphate/phosphite/phosphonate ABC transporter substrate-binding protein</fullName>
    </submittedName>
</protein>
<dbReference type="PANTHER" id="PTHR35841:SF1">
    <property type="entry name" value="PHOSPHONATES-BINDING PERIPLASMIC PROTEIN"/>
    <property type="match status" value="1"/>
</dbReference>
<evidence type="ECO:0000256" key="1">
    <source>
        <dbReference type="ARBA" id="ARBA00007162"/>
    </source>
</evidence>
<feature type="chain" id="PRO_5046503630" evidence="3">
    <location>
        <begin position="23"/>
        <end position="325"/>
    </location>
</feature>
<evidence type="ECO:0000313" key="4">
    <source>
        <dbReference type="EMBL" id="MBC3910061.1"/>
    </source>
</evidence>
<dbReference type="Gene3D" id="3.40.190.10">
    <property type="entry name" value="Periplasmic binding protein-like II"/>
    <property type="match status" value="2"/>
</dbReference>
<comment type="caution">
    <text evidence="4">The sequence shown here is derived from an EMBL/GenBank/DDBJ whole genome shotgun (WGS) entry which is preliminary data.</text>
</comment>
<gene>
    <name evidence="4" type="primary">phnD</name>
    <name evidence="4" type="ORF">H8L47_21085</name>
</gene>
<dbReference type="NCBIfam" id="TIGR01098">
    <property type="entry name" value="3A0109s03R"/>
    <property type="match status" value="1"/>
</dbReference>
<feature type="signal peptide" evidence="3">
    <location>
        <begin position="1"/>
        <end position="22"/>
    </location>
</feature>
<dbReference type="PANTHER" id="PTHR35841">
    <property type="entry name" value="PHOSPHONATES-BINDING PERIPLASMIC PROTEIN"/>
    <property type="match status" value="1"/>
</dbReference>
<accession>A0ABR6ZEQ2</accession>
<dbReference type="Pfam" id="PF12974">
    <property type="entry name" value="Phosphonate-bd"/>
    <property type="match status" value="1"/>
</dbReference>
<comment type="similarity">
    <text evidence="1">Belongs to the phosphate/phosphite/phosphonate binding protein family.</text>
</comment>
<proteinExistence type="inferred from homology"/>
<dbReference type="InterPro" id="IPR005770">
    <property type="entry name" value="PhnD"/>
</dbReference>
<evidence type="ECO:0000313" key="5">
    <source>
        <dbReference type="Proteomes" id="UP000646911"/>
    </source>
</evidence>
<dbReference type="SUPFAM" id="SSF53850">
    <property type="entry name" value="Periplasmic binding protein-like II"/>
    <property type="match status" value="1"/>
</dbReference>
<organism evidence="4 5">
    <name type="scientific">Undibacterium umbellatum</name>
    <dbReference type="NCBI Taxonomy" id="2762300"/>
    <lineage>
        <taxon>Bacteria</taxon>
        <taxon>Pseudomonadati</taxon>
        <taxon>Pseudomonadota</taxon>
        <taxon>Betaproteobacteria</taxon>
        <taxon>Burkholderiales</taxon>
        <taxon>Oxalobacteraceae</taxon>
        <taxon>Undibacterium</taxon>
    </lineage>
</organism>
<keyword evidence="2 3" id="KW-0732">Signal</keyword>
<evidence type="ECO:0000256" key="2">
    <source>
        <dbReference type="ARBA" id="ARBA00022729"/>
    </source>
</evidence>
<keyword evidence="5" id="KW-1185">Reference proteome</keyword>
<dbReference type="RefSeq" id="WP_186955580.1">
    <property type="nucleotide sequence ID" value="NZ_JACOFX010000014.1"/>
</dbReference>